<evidence type="ECO:0000313" key="5">
    <source>
        <dbReference type="Proteomes" id="UP000191897"/>
    </source>
</evidence>
<dbReference type="InterPro" id="IPR036148">
    <property type="entry name" value="MmgE/PrpD_sf"/>
</dbReference>
<dbReference type="SUPFAM" id="SSF103378">
    <property type="entry name" value="2-methylcitrate dehydratase PrpD"/>
    <property type="match status" value="1"/>
</dbReference>
<dbReference type="InterPro" id="IPR005656">
    <property type="entry name" value="MmgE_PrpD"/>
</dbReference>
<dbReference type="InterPro" id="IPR045337">
    <property type="entry name" value="MmgE_PrpD_C"/>
</dbReference>
<dbReference type="EMBL" id="FBWC01000036">
    <property type="protein sequence ID" value="CUX65588.1"/>
    <property type="molecule type" value="Genomic_DNA"/>
</dbReference>
<dbReference type="InterPro" id="IPR042183">
    <property type="entry name" value="MmgE/PrpD_sf_1"/>
</dbReference>
<dbReference type="GO" id="GO:0016829">
    <property type="term" value="F:lyase activity"/>
    <property type="evidence" value="ECO:0007669"/>
    <property type="project" value="InterPro"/>
</dbReference>
<dbReference type="InterPro" id="IPR045336">
    <property type="entry name" value="MmgE_PrpD_N"/>
</dbReference>
<dbReference type="Gene3D" id="3.30.1330.120">
    <property type="entry name" value="2-methylcitrate dehydratase PrpD"/>
    <property type="match status" value="1"/>
</dbReference>
<name>A0A1S7SAV9_AGRTU</name>
<evidence type="ECO:0000259" key="2">
    <source>
        <dbReference type="Pfam" id="PF03972"/>
    </source>
</evidence>
<dbReference type="PANTHER" id="PTHR16943">
    <property type="entry name" value="2-METHYLCITRATE DEHYDRATASE-RELATED"/>
    <property type="match status" value="1"/>
</dbReference>
<organism evidence="4 5">
    <name type="scientific">Agrobacterium tumefaciens str. Kerr 14</name>
    <dbReference type="NCBI Taxonomy" id="1183424"/>
    <lineage>
        <taxon>Bacteria</taxon>
        <taxon>Pseudomonadati</taxon>
        <taxon>Pseudomonadota</taxon>
        <taxon>Alphaproteobacteria</taxon>
        <taxon>Hyphomicrobiales</taxon>
        <taxon>Rhizobiaceae</taxon>
        <taxon>Rhizobium/Agrobacterium group</taxon>
        <taxon>Agrobacterium</taxon>
        <taxon>Agrobacterium tumefaciens complex</taxon>
    </lineage>
</organism>
<evidence type="ECO:0000313" key="4">
    <source>
        <dbReference type="EMBL" id="CUX65588.1"/>
    </source>
</evidence>
<evidence type="ECO:0008006" key="6">
    <source>
        <dbReference type="Google" id="ProtNLM"/>
    </source>
</evidence>
<gene>
    <name evidence="4" type="ORF">AGR4C_pa50045</name>
</gene>
<reference evidence="4 5" key="1">
    <citation type="submission" date="2016-01" db="EMBL/GenBank/DDBJ databases">
        <authorList>
            <person name="Oliw E.H."/>
        </authorList>
    </citation>
    <scope>NUCLEOTIDE SEQUENCE [LARGE SCALE GENOMIC DNA]</scope>
    <source>
        <strain evidence="4 5">Kerr 14</strain>
    </source>
</reference>
<dbReference type="AlphaFoldDB" id="A0A1S7SAV9"/>
<sequence>MPEKYTYRMVDLARWVTSIVAIPPRVRQSVVNVVADAVAAAAAGSRLLGSTAAQRAALSFWGYGSSSIWFTGQKAPPQAATFANAMSTSILDIDDGHRAATGHPGSAIVTAVLAFGEDIMASDDQIITAIAIGYETGIRYSACRNIREIDTAATGRWCGVGVVAAVGWLNGDDVITIAHAMAIAGAIAPHNMASEGSGVGHDIKEAIPFGAADGYMSLASARAGMTGPLDILDRECFNENVLTGGDGETWYIETTYFKLYSCCRWIHAPIDAVLKIGEEFSDWAAVKEILVETFQATMRLPNQPRPGSLQAAQYSSQFCIAAAAIHGARCLQPLSESLLTDDKVLTLAAKINLRVDQELDKAFPRNVPGRVTVRTIGEPIVVEVATPRGETSNPLSWDEHMQKLWTLAMPALGRDRTLELEEALVSLSKNRDFKLLFNFLSASDRKILL</sequence>
<evidence type="ECO:0000259" key="3">
    <source>
        <dbReference type="Pfam" id="PF19305"/>
    </source>
</evidence>
<feature type="domain" description="MmgE/PrpD C-terminal" evidence="3">
    <location>
        <begin position="260"/>
        <end position="419"/>
    </location>
</feature>
<dbReference type="InterPro" id="IPR042188">
    <property type="entry name" value="MmgE/PrpD_sf_2"/>
</dbReference>
<proteinExistence type="inferred from homology"/>
<evidence type="ECO:0000256" key="1">
    <source>
        <dbReference type="ARBA" id="ARBA00006174"/>
    </source>
</evidence>
<dbReference type="PANTHER" id="PTHR16943:SF8">
    <property type="entry name" value="2-METHYLCITRATE DEHYDRATASE"/>
    <property type="match status" value="1"/>
</dbReference>
<dbReference type="Pfam" id="PF19305">
    <property type="entry name" value="MmgE_PrpD_C"/>
    <property type="match status" value="1"/>
</dbReference>
<dbReference type="Gene3D" id="1.10.4100.10">
    <property type="entry name" value="2-methylcitrate dehydratase PrpD"/>
    <property type="match status" value="1"/>
</dbReference>
<feature type="domain" description="MmgE/PrpD N-terminal" evidence="2">
    <location>
        <begin position="11"/>
        <end position="236"/>
    </location>
</feature>
<dbReference type="Proteomes" id="UP000191897">
    <property type="component" value="Unassembled WGS sequence"/>
</dbReference>
<comment type="similarity">
    <text evidence="1">Belongs to the PrpD family.</text>
</comment>
<accession>A0A1S7SAV9</accession>
<dbReference type="Pfam" id="PF03972">
    <property type="entry name" value="MmgE_PrpD_N"/>
    <property type="match status" value="1"/>
</dbReference>
<protein>
    <recommendedName>
        <fullName evidence="6">MmgE/PrpD family protein</fullName>
    </recommendedName>
</protein>